<evidence type="ECO:0000256" key="5">
    <source>
        <dbReference type="SAM" id="MobiDB-lite"/>
    </source>
</evidence>
<dbReference type="SUPFAM" id="SSF52540">
    <property type="entry name" value="P-loop containing nucleoside triphosphate hydrolases"/>
    <property type="match status" value="1"/>
</dbReference>
<dbReference type="GO" id="GO:0016887">
    <property type="term" value="F:ATP hydrolysis activity"/>
    <property type="evidence" value="ECO:0007669"/>
    <property type="project" value="InterPro"/>
</dbReference>
<keyword evidence="4" id="KW-0067">ATP-binding</keyword>
<name>A0A075G7J2_9EURY</name>
<evidence type="ECO:0000256" key="4">
    <source>
        <dbReference type="ARBA" id="ARBA00022840"/>
    </source>
</evidence>
<evidence type="ECO:0000259" key="6">
    <source>
        <dbReference type="PROSITE" id="PS50893"/>
    </source>
</evidence>
<dbReference type="PANTHER" id="PTHR43335">
    <property type="entry name" value="ABC TRANSPORTER, ATP-BINDING PROTEIN"/>
    <property type="match status" value="1"/>
</dbReference>
<feature type="compositionally biased region" description="Polar residues" evidence="5">
    <location>
        <begin position="292"/>
        <end position="301"/>
    </location>
</feature>
<dbReference type="InterPro" id="IPR003593">
    <property type="entry name" value="AAA+_ATPase"/>
</dbReference>
<reference evidence="7" key="1">
    <citation type="journal article" date="2014" name="Genome Biol. Evol.">
        <title>Pangenome evidence for extensive interdomain horizontal transfer affecting lineage core and shell genes in uncultured planktonic thaumarchaeota and euryarchaeota.</title>
        <authorList>
            <person name="Deschamps P."/>
            <person name="Zivanovic Y."/>
            <person name="Moreira D."/>
            <person name="Rodriguez-Valera F."/>
            <person name="Lopez-Garcia P."/>
        </authorList>
    </citation>
    <scope>NUCLEOTIDE SEQUENCE</scope>
</reference>
<dbReference type="InterPro" id="IPR027417">
    <property type="entry name" value="P-loop_NTPase"/>
</dbReference>
<feature type="domain" description="ABC transporter" evidence="6">
    <location>
        <begin position="1"/>
        <end position="213"/>
    </location>
</feature>
<evidence type="ECO:0000256" key="2">
    <source>
        <dbReference type="ARBA" id="ARBA00022448"/>
    </source>
</evidence>
<protein>
    <submittedName>
        <fullName evidence="7">ABC transporter related protein (ABC-2.A)</fullName>
    </submittedName>
</protein>
<dbReference type="SMART" id="SM00382">
    <property type="entry name" value="AAA"/>
    <property type="match status" value="1"/>
</dbReference>
<evidence type="ECO:0000256" key="3">
    <source>
        <dbReference type="ARBA" id="ARBA00022741"/>
    </source>
</evidence>
<dbReference type="PROSITE" id="PS50893">
    <property type="entry name" value="ABC_TRANSPORTER_2"/>
    <property type="match status" value="1"/>
</dbReference>
<keyword evidence="2" id="KW-0813">Transport</keyword>
<sequence length="312" mass="34543">MSLKINSGATALLGPNGAGKSTMIKTLLGLIQLTSGDGEVLGYNIRTEGDSIRQRIGYMPEYDCLTPEMNAIHQVKYCGELTGMNTNVAMQRAHEVLEYVGLRDQRYREISSFSTGMMQATKLACAIIHDPELLICDEPTNGLDTKARGFMLDTLFQVVKQGNRSILMCSHLMDDVEKICDRIVMIHKGKLIAQGKIEDLKAIDREIEIWVWGGASRMEAALNDAGLTPRRTGRVMRVVRQDETTYDLVLELAAKAKVQIRRMEDYEPSLEDLFLVIMDRLGYGVKSSADLLQSQPPTTSVAPAPSQPGGNF</sequence>
<keyword evidence="3" id="KW-0547">Nucleotide-binding</keyword>
<organism evidence="7">
    <name type="scientific">uncultured marine group II/III euryarchaeote KM3_113_E08</name>
    <dbReference type="NCBI Taxonomy" id="1457853"/>
    <lineage>
        <taxon>Archaea</taxon>
        <taxon>Methanobacteriati</taxon>
        <taxon>Methanobacteriota</taxon>
        <taxon>environmental samples</taxon>
    </lineage>
</organism>
<gene>
    <name evidence="7" type="primary">ABC-2.A</name>
</gene>
<accession>A0A075G7J2</accession>
<comment type="similarity">
    <text evidence="1">Belongs to the ABC transporter superfamily.</text>
</comment>
<dbReference type="InterPro" id="IPR003439">
    <property type="entry name" value="ABC_transporter-like_ATP-bd"/>
</dbReference>
<dbReference type="AlphaFoldDB" id="A0A075G7J2"/>
<dbReference type="CDD" id="cd03230">
    <property type="entry name" value="ABC_DR_subfamily_A"/>
    <property type="match status" value="1"/>
</dbReference>
<dbReference type="PANTHER" id="PTHR43335:SF2">
    <property type="entry name" value="ABC TRANSPORTER, ATP-BINDING PROTEIN"/>
    <property type="match status" value="1"/>
</dbReference>
<dbReference type="Gene3D" id="3.40.50.300">
    <property type="entry name" value="P-loop containing nucleotide triphosphate hydrolases"/>
    <property type="match status" value="1"/>
</dbReference>
<evidence type="ECO:0000313" key="7">
    <source>
        <dbReference type="EMBL" id="AIE99553.1"/>
    </source>
</evidence>
<proteinExistence type="inferred from homology"/>
<dbReference type="GO" id="GO:0005524">
    <property type="term" value="F:ATP binding"/>
    <property type="evidence" value="ECO:0007669"/>
    <property type="project" value="UniProtKB-KW"/>
</dbReference>
<dbReference type="EMBL" id="KF900566">
    <property type="protein sequence ID" value="AIE99553.1"/>
    <property type="molecule type" value="Genomic_DNA"/>
</dbReference>
<dbReference type="Pfam" id="PF00005">
    <property type="entry name" value="ABC_tran"/>
    <property type="match status" value="1"/>
</dbReference>
<feature type="region of interest" description="Disordered" evidence="5">
    <location>
        <begin position="292"/>
        <end position="312"/>
    </location>
</feature>
<evidence type="ECO:0000256" key="1">
    <source>
        <dbReference type="ARBA" id="ARBA00005417"/>
    </source>
</evidence>